<keyword evidence="3" id="KW-1185">Reference proteome</keyword>
<reference evidence="2 3" key="1">
    <citation type="submission" date="2018-05" db="EMBL/GenBank/DDBJ databases">
        <title>Genomic Encyclopedia of Archaeal and Bacterial Type Strains, Phase II (KMG-II): from individual species to whole genera.</title>
        <authorList>
            <person name="Goeker M."/>
        </authorList>
    </citation>
    <scope>NUCLEOTIDE SEQUENCE [LARGE SCALE GENOMIC DNA]</scope>
    <source>
        <strain evidence="2 3">DSM 19975</strain>
    </source>
</reference>
<dbReference type="AlphaFoldDB" id="A0A316GZR7"/>
<proteinExistence type="predicted"/>
<evidence type="ECO:0000256" key="1">
    <source>
        <dbReference type="SAM" id="Phobius"/>
    </source>
</evidence>
<organism evidence="2 3">
    <name type="scientific">Mucilaginibacter oryzae</name>
    <dbReference type="NCBI Taxonomy" id="468058"/>
    <lineage>
        <taxon>Bacteria</taxon>
        <taxon>Pseudomonadati</taxon>
        <taxon>Bacteroidota</taxon>
        <taxon>Sphingobacteriia</taxon>
        <taxon>Sphingobacteriales</taxon>
        <taxon>Sphingobacteriaceae</taxon>
        <taxon>Mucilaginibacter</taxon>
    </lineage>
</organism>
<name>A0A316GZR7_9SPHI</name>
<gene>
    <name evidence="2" type="ORF">LX99_04526</name>
</gene>
<protein>
    <submittedName>
        <fullName evidence="2">Uncharacterized protein</fullName>
    </submittedName>
</protein>
<feature type="transmembrane region" description="Helical" evidence="1">
    <location>
        <begin position="22"/>
        <end position="42"/>
    </location>
</feature>
<comment type="caution">
    <text evidence="2">The sequence shown here is derived from an EMBL/GenBank/DDBJ whole genome shotgun (WGS) entry which is preliminary data.</text>
</comment>
<evidence type="ECO:0000313" key="3">
    <source>
        <dbReference type="Proteomes" id="UP000245678"/>
    </source>
</evidence>
<keyword evidence="1" id="KW-0812">Transmembrane</keyword>
<dbReference type="Proteomes" id="UP000245678">
    <property type="component" value="Unassembled WGS sequence"/>
</dbReference>
<sequence length="48" mass="5458">MIADMLDFLKRTLSVGSVGQNIGFYTVIVILVKIIVSQHKLLKKKNKR</sequence>
<keyword evidence="1" id="KW-0472">Membrane</keyword>
<dbReference type="EMBL" id="QGHA01000014">
    <property type="protein sequence ID" value="PWK70819.1"/>
    <property type="molecule type" value="Genomic_DNA"/>
</dbReference>
<accession>A0A316GZR7</accession>
<keyword evidence="1" id="KW-1133">Transmembrane helix</keyword>
<evidence type="ECO:0000313" key="2">
    <source>
        <dbReference type="EMBL" id="PWK70819.1"/>
    </source>
</evidence>